<dbReference type="PANTHER" id="PTHR10041:SF5">
    <property type="entry name" value="LEUCINE-RICH COLIPASE-LIKE PROTEIN 1"/>
    <property type="match status" value="1"/>
</dbReference>
<feature type="region of interest" description="Disordered" evidence="1">
    <location>
        <begin position="172"/>
        <end position="196"/>
    </location>
</feature>
<feature type="chain" id="PRO_5018780130" evidence="2">
    <location>
        <begin position="20"/>
        <end position="230"/>
    </location>
</feature>
<organism evidence="3 4">
    <name type="scientific">Callorhinus ursinus</name>
    <name type="common">Northern fur seal</name>
    <dbReference type="NCBI Taxonomy" id="34884"/>
    <lineage>
        <taxon>Eukaryota</taxon>
        <taxon>Metazoa</taxon>
        <taxon>Chordata</taxon>
        <taxon>Craniata</taxon>
        <taxon>Vertebrata</taxon>
        <taxon>Euteleostomi</taxon>
        <taxon>Mammalia</taxon>
        <taxon>Eutheria</taxon>
        <taxon>Laurasiatheria</taxon>
        <taxon>Carnivora</taxon>
        <taxon>Caniformia</taxon>
        <taxon>Pinnipedia</taxon>
        <taxon>Otariidae</taxon>
        <taxon>Callorhinus</taxon>
    </lineage>
</organism>
<protein>
    <submittedName>
        <fullName evidence="4">Leucine-rich colipase-like protein 1</fullName>
    </submittedName>
</protein>
<reference key="1">
    <citation type="submission" date="2019-01" db="UniProtKB">
        <authorList>
            <consortium name="RefSeq"/>
        </authorList>
    </citation>
    <scope>IDENTIFICATION</scope>
</reference>
<dbReference type="GO" id="GO:0008047">
    <property type="term" value="F:enzyme activator activity"/>
    <property type="evidence" value="ECO:0007669"/>
    <property type="project" value="InterPro"/>
</dbReference>
<evidence type="ECO:0000256" key="1">
    <source>
        <dbReference type="SAM" id="MobiDB-lite"/>
    </source>
</evidence>
<dbReference type="Pfam" id="PF15083">
    <property type="entry name" value="Colipase-like"/>
    <property type="match status" value="1"/>
</dbReference>
<reference evidence="4" key="2">
    <citation type="submission" date="2025-08" db="UniProtKB">
        <authorList>
            <consortium name="RefSeq"/>
        </authorList>
    </citation>
    <scope>IDENTIFICATION</scope>
    <source>
        <tissue evidence="4">Blood</tissue>
    </source>
</reference>
<keyword evidence="3" id="KW-1185">Reference proteome</keyword>
<feature type="signal peptide" evidence="2">
    <location>
        <begin position="1"/>
        <end position="19"/>
    </location>
</feature>
<dbReference type="GO" id="GO:0007586">
    <property type="term" value="P:digestion"/>
    <property type="evidence" value="ECO:0007669"/>
    <property type="project" value="InterPro"/>
</dbReference>
<evidence type="ECO:0000313" key="3">
    <source>
        <dbReference type="Proteomes" id="UP000286641"/>
    </source>
</evidence>
<sequence>MASAGHLLLLSSLLSVSLAWGTKSFFLFHKRMGEACEDHAECQSRCCVTSSQMPQTFCTPKTILLKCLPWRKPNRYACSDHAECRSRCCVTNSLNPQTFCTPKTIFLQCVPWRKPNGAYCTHHKECRSQCCIKLKEAGRYRCTRPSGLLAQCLPLWASRSGRGSHLLSGDWPPGPFRADEASGKERVTGKKSCKGEPARTSQKLTWILCLSLAGSLARGSMLLFLGCENL</sequence>
<dbReference type="GO" id="GO:0005576">
    <property type="term" value="C:extracellular region"/>
    <property type="evidence" value="ECO:0007669"/>
    <property type="project" value="InterPro"/>
</dbReference>
<evidence type="ECO:0000313" key="4">
    <source>
        <dbReference type="RefSeq" id="XP_025717432.1"/>
    </source>
</evidence>
<dbReference type="InterPro" id="IPR001981">
    <property type="entry name" value="Colipase"/>
</dbReference>
<keyword evidence="2" id="KW-0732">Signal</keyword>
<dbReference type="InParanoid" id="A0A3Q7NFP6"/>
<dbReference type="Proteomes" id="UP000286641">
    <property type="component" value="Unplaced"/>
</dbReference>
<dbReference type="GO" id="GO:0016042">
    <property type="term" value="P:lipid catabolic process"/>
    <property type="evidence" value="ECO:0007669"/>
    <property type="project" value="InterPro"/>
</dbReference>
<dbReference type="CTD" id="100507055"/>
<gene>
    <name evidence="4" type="primary">LRCOL1</name>
</gene>
<accession>A0A3Q7NFP6</accession>
<feature type="compositionally biased region" description="Basic and acidic residues" evidence="1">
    <location>
        <begin position="177"/>
        <end position="196"/>
    </location>
</feature>
<dbReference type="RefSeq" id="XP_025717432.1">
    <property type="nucleotide sequence ID" value="XM_025861647.1"/>
</dbReference>
<evidence type="ECO:0000256" key="2">
    <source>
        <dbReference type="SAM" id="SignalP"/>
    </source>
</evidence>
<proteinExistence type="predicted"/>
<dbReference type="AlphaFoldDB" id="A0A3Q7NFP6"/>
<dbReference type="PANTHER" id="PTHR10041">
    <property type="entry name" value="COLIPASE"/>
    <property type="match status" value="1"/>
</dbReference>
<name>A0A3Q7NFP6_CALUR</name>